<dbReference type="PANTHER" id="PTHR43547:SF2">
    <property type="entry name" value="HYBRID SIGNAL TRANSDUCTION HISTIDINE KINASE C"/>
    <property type="match status" value="1"/>
</dbReference>
<dbReference type="Gene3D" id="1.10.287.130">
    <property type="match status" value="1"/>
</dbReference>
<keyword evidence="6" id="KW-0902">Two-component regulatory system</keyword>
<dbReference type="PRINTS" id="PR00344">
    <property type="entry name" value="BCTRLSENSOR"/>
</dbReference>
<dbReference type="SUPFAM" id="SSF47384">
    <property type="entry name" value="Homodimeric domain of signal transducing histidine kinase"/>
    <property type="match status" value="1"/>
</dbReference>
<dbReference type="InterPro" id="IPR019278">
    <property type="entry name" value="DICT_dom"/>
</dbReference>
<dbReference type="GO" id="GO:0000155">
    <property type="term" value="F:phosphorelay sensor kinase activity"/>
    <property type="evidence" value="ECO:0007669"/>
    <property type="project" value="InterPro"/>
</dbReference>
<gene>
    <name evidence="9" type="ORF">DO97_16365</name>
</gene>
<evidence type="ECO:0000256" key="4">
    <source>
        <dbReference type="ARBA" id="ARBA00022679"/>
    </source>
</evidence>
<dbReference type="InterPro" id="IPR036097">
    <property type="entry name" value="HisK_dim/P_sf"/>
</dbReference>
<dbReference type="Pfam" id="PF00512">
    <property type="entry name" value="HisKA"/>
    <property type="match status" value="1"/>
</dbReference>
<dbReference type="InterPro" id="IPR036890">
    <property type="entry name" value="HATPase_C_sf"/>
</dbReference>
<evidence type="ECO:0000259" key="8">
    <source>
        <dbReference type="PROSITE" id="PS50109"/>
    </source>
</evidence>
<dbReference type="EMBL" id="JJML01000057">
    <property type="protein sequence ID" value="KGF71682.1"/>
    <property type="molecule type" value="Genomic_DNA"/>
</dbReference>
<dbReference type="FunFam" id="3.30.565.10:FF:000006">
    <property type="entry name" value="Sensor histidine kinase WalK"/>
    <property type="match status" value="1"/>
</dbReference>
<dbReference type="AlphaFoldDB" id="A0A098TI74"/>
<dbReference type="InterPro" id="IPR003594">
    <property type="entry name" value="HATPase_dom"/>
</dbReference>
<dbReference type="InterPro" id="IPR004358">
    <property type="entry name" value="Sig_transdc_His_kin-like_C"/>
</dbReference>
<evidence type="ECO:0000256" key="1">
    <source>
        <dbReference type="ARBA" id="ARBA00000085"/>
    </source>
</evidence>
<dbReference type="SMART" id="SM00388">
    <property type="entry name" value="HisKA"/>
    <property type="match status" value="1"/>
</dbReference>
<evidence type="ECO:0000313" key="9">
    <source>
        <dbReference type="EMBL" id="KGF71682.1"/>
    </source>
</evidence>
<dbReference type="Pfam" id="PF02518">
    <property type="entry name" value="HATPase_c"/>
    <property type="match status" value="1"/>
</dbReference>
<dbReference type="PROSITE" id="PS50109">
    <property type="entry name" value="HIS_KIN"/>
    <property type="match status" value="1"/>
</dbReference>
<comment type="caution">
    <text evidence="9">The sequence shown here is derived from an EMBL/GenBank/DDBJ whole genome shotgun (WGS) entry which is preliminary data.</text>
</comment>
<dbReference type="SUPFAM" id="SSF55874">
    <property type="entry name" value="ATPase domain of HSP90 chaperone/DNA topoisomerase II/histidine kinase"/>
    <property type="match status" value="1"/>
</dbReference>
<reference evidence="9 10" key="1">
    <citation type="journal article" date="2014" name="Mol. Ecol.">
        <title>Evolution of Synechococcus.</title>
        <authorList>
            <person name="Dvorak P."/>
            <person name="Casamatta D."/>
            <person name="Hasler P."/>
            <person name="Poulickova A."/>
            <person name="Ondrej V."/>
            <person name="Sanges R."/>
        </authorList>
    </citation>
    <scope>NUCLEOTIDE SEQUENCE [LARGE SCALE GENOMIC DNA]</scope>
    <source>
        <strain evidence="9 10">CAUP A 1101</strain>
    </source>
</reference>
<evidence type="ECO:0000256" key="6">
    <source>
        <dbReference type="ARBA" id="ARBA00023012"/>
    </source>
</evidence>
<protein>
    <recommendedName>
        <fullName evidence="2">histidine kinase</fullName>
        <ecNumber evidence="2">2.7.13.3</ecNumber>
    </recommendedName>
</protein>
<feature type="domain" description="Histidine kinase" evidence="8">
    <location>
        <begin position="273"/>
        <end position="490"/>
    </location>
</feature>
<feature type="region of interest" description="Disordered" evidence="7">
    <location>
        <begin position="134"/>
        <end position="154"/>
    </location>
</feature>
<keyword evidence="4" id="KW-0808">Transferase</keyword>
<evidence type="ECO:0000256" key="5">
    <source>
        <dbReference type="ARBA" id="ARBA00022777"/>
    </source>
</evidence>
<dbReference type="PANTHER" id="PTHR43547">
    <property type="entry name" value="TWO-COMPONENT HISTIDINE KINASE"/>
    <property type="match status" value="1"/>
</dbReference>
<dbReference type="Pfam" id="PF10069">
    <property type="entry name" value="DICT"/>
    <property type="match status" value="1"/>
</dbReference>
<proteinExistence type="predicted"/>
<evidence type="ECO:0000256" key="2">
    <source>
        <dbReference type="ARBA" id="ARBA00012438"/>
    </source>
</evidence>
<dbReference type="SMART" id="SM00387">
    <property type="entry name" value="HATPase_c"/>
    <property type="match status" value="1"/>
</dbReference>
<dbReference type="Proteomes" id="UP000030170">
    <property type="component" value="Unassembled WGS sequence"/>
</dbReference>
<evidence type="ECO:0000313" key="10">
    <source>
        <dbReference type="Proteomes" id="UP000030170"/>
    </source>
</evidence>
<name>A0A098TI74_9CYAN</name>
<keyword evidence="5" id="KW-0418">Kinase</keyword>
<dbReference type="STRING" id="1497020.DO97_16365"/>
<dbReference type="CDD" id="cd00082">
    <property type="entry name" value="HisKA"/>
    <property type="match status" value="1"/>
</dbReference>
<dbReference type="EC" id="2.7.13.3" evidence="2"/>
<sequence length="495" mass="55342">MTVIMSLYELALTAVLPPTPLQLSPATLRSLTNGLIDLLVNENLAATLWVKLPKGEVWQADLQRYCARQDIPQTVYLFHQDRDQAITTLQGIGAREAHCYGIVLPNDSLLKREYFLLVRSPQFSAFVIAHRPRSMQSPKPEEPFSLSPETGEDGERKQPLLVVSSLNPQTVQQILDHFQQRLLALSPLPTVITARGDTIPIEVLLGGQSSPTTDFVGTTAVLDHLWATQIKRQEEVWHRAATYRRQAEAAETLHLQNESLLSAIRLKDEFLNNVGQELRTPLTNMKTALTLLSSSHLKPAQRQRYTELLQQECDRQSSLITSLLDLVQLHQVSDLTTLQPLNLIDIVPGVVSTYQPLAQEKGIMLAYTIPPNLPTVACLSPWLKQIVINLLHNCIKFTEKEGQVWVQAKQQGDYIQLEFRDSGIGIPGAEIPKIFDRFYRVRQPNGEERAGSGLGLTIVQQILWRCGGSVSVKSKLGEGSTFNVLLPIYHPVGLE</sequence>
<organism evidence="9 10">
    <name type="scientific">Neosynechococcus sphagnicola sy1</name>
    <dbReference type="NCBI Taxonomy" id="1497020"/>
    <lineage>
        <taxon>Bacteria</taxon>
        <taxon>Bacillati</taxon>
        <taxon>Cyanobacteriota</taxon>
        <taxon>Cyanophyceae</taxon>
        <taxon>Neosynechococcales</taxon>
        <taxon>Neosynechococcaceae</taxon>
        <taxon>Neosynechococcus</taxon>
    </lineage>
</organism>
<evidence type="ECO:0000256" key="3">
    <source>
        <dbReference type="ARBA" id="ARBA00022553"/>
    </source>
</evidence>
<accession>A0A098TI74</accession>
<dbReference type="InterPro" id="IPR005467">
    <property type="entry name" value="His_kinase_dom"/>
</dbReference>
<comment type="catalytic activity">
    <reaction evidence="1">
        <text>ATP + protein L-histidine = ADP + protein N-phospho-L-histidine.</text>
        <dbReference type="EC" id="2.7.13.3"/>
    </reaction>
</comment>
<dbReference type="Gene3D" id="3.30.565.10">
    <property type="entry name" value="Histidine kinase-like ATPase, C-terminal domain"/>
    <property type="match status" value="1"/>
</dbReference>
<keyword evidence="3" id="KW-0597">Phosphoprotein</keyword>
<dbReference type="InterPro" id="IPR003661">
    <property type="entry name" value="HisK_dim/P_dom"/>
</dbReference>
<evidence type="ECO:0000256" key="7">
    <source>
        <dbReference type="SAM" id="MobiDB-lite"/>
    </source>
</evidence>
<keyword evidence="10" id="KW-1185">Reference proteome</keyword>
<dbReference type="CDD" id="cd00075">
    <property type="entry name" value="HATPase"/>
    <property type="match status" value="1"/>
</dbReference>
<dbReference type="OrthoDB" id="476434at2"/>